<dbReference type="GO" id="GO:0032259">
    <property type="term" value="P:methylation"/>
    <property type="evidence" value="ECO:0007669"/>
    <property type="project" value="UniProtKB-KW"/>
</dbReference>
<dbReference type="OrthoDB" id="5679686at2"/>
<proteinExistence type="predicted"/>
<keyword evidence="4" id="KW-0808">Transferase</keyword>
<gene>
    <name evidence="4" type="ORF">EKG83_04780</name>
</gene>
<evidence type="ECO:0000256" key="2">
    <source>
        <dbReference type="SAM" id="MobiDB-lite"/>
    </source>
</evidence>
<dbReference type="SUPFAM" id="SSF53335">
    <property type="entry name" value="S-adenosyl-L-methionine-dependent methyltransferases"/>
    <property type="match status" value="1"/>
</dbReference>
<feature type="compositionally biased region" description="Low complexity" evidence="2">
    <location>
        <begin position="418"/>
        <end position="431"/>
    </location>
</feature>
<dbReference type="Gene3D" id="3.40.50.2000">
    <property type="entry name" value="Glycogen Phosphorylase B"/>
    <property type="match status" value="1"/>
</dbReference>
<feature type="compositionally biased region" description="Low complexity" evidence="2">
    <location>
        <begin position="444"/>
        <end position="489"/>
    </location>
</feature>
<name>A0A5Q0GT81_SACSY</name>
<dbReference type="RefSeq" id="WP_153277876.1">
    <property type="nucleotide sequence ID" value="NZ_CP034550.1"/>
</dbReference>
<sequence>MTEVPARSETRPAFIACTVARAAELPAVKVLSGSFLAAHPDARFLALVVDALPEHSGPGLVTPADLGVRAEELAELATGCTAEQLCGLLRPTLLEQLLGQGVPVLYLDPWVQVLASLTDLVLDAVRHGPLVLLPRSLRPLPEDGLRPTPAELLETGVFDPGFLLVAPGAEPFLRSLGEQLRRAPDATKAVLDTAPALVNLHVLRNATVGLSAWNAAQRDLHRRPDGTLTTLGEPLRSVHFAGFDPQRPWLLSAEFADRPRVLLSEHPHLAELCSAYRAELVRRGHAPQQVRYGFGQLADGTRIPDELRADYREAARTQPGSAFSPEGWAPAEPEPEVQPEPEPAAVEPPAPHTNGTPVNGHVNGHDVQQQLPFPEPPAADDTAETPAGEEVAGEEVEGGTGEAGEGPAAETPTEEPGDTAPAAEASVEATAEVAPAVEAPAVEAPAVEATAEGEAAVEAAATTEAPPAPTADQAPTSAPAQAGAPTPTSATPPPGRTPTPPPAFGPDGGAAFVAWACEPVPDLPGSTRWAAALWRSDPALRTQFPDPFGADGPAFRDWCAGAGVASGRLPVPAVPRSRAEAPVLHDQLGVTVLGTGPLARLVHAAARASGLPTSTTEGYPVVVRVGTGQPVPDSRFVVDYVLDDEPAADADEVWVPSETTRAARERQGGPTTRVLPLPVAEAEVDTRDPESHERVIFGALADHAIDREGNVLGAVSAFLSAFPDRADITLRIAVANAKAHPEAAERLRLATAADPRIELVDDLGPVDCLVHLHRGGADDRIAHALGGHAARATPILTSDHGAVAELFDKNSVVFVPCRQGVEPDVQAAAKLMRAIADDRSTVAAIGLKGRERVRATRSTAVVGEVLRERVEHAYRTWRARRPKPTPTVDPLTALHSAKHALLRQPDVGVASRTPMAPQLRKMVLRVLDHYDNHMRDVLNSLVDGVERTVSELVRRQDDISTGVGLGELEVLRAELEQQAEHQGHLADQLVGVDDGVVRVRADMAGQGRRLREIEDALVAEAAKRAKQTDALDRRIEKLAVALERTLDRIDSLESKVVDVLRERDSRLDVGLRAANQAQQTADALRRVVVREHERHGDAPPRSSLVLTDVGLLRLPSDDAFMLPLLSSNGVWEPGLSELIDQVVEPDGIFLDVGAYVGYQTVRMLSRFGAGGAVVAVEPCPVARALLKHNVEVNLPERIAGQLVLVDAAAWDSTGELATQASLTGGVTVSPVPDSAPEGMARVRSTRLDKELEAVPSLQGRKLSVVRVDTPGRGHRALAGLVRLLRRDRPHVFIEFSATATQGFGDDPVTVLKEFRIWGYDLVPVATREPASPEQIVAAMEGLRTIPLWLRPRPVAPKGPGPQASAPARQPADQAI</sequence>
<dbReference type="InterPro" id="IPR052514">
    <property type="entry name" value="SAM-dependent_MTase"/>
</dbReference>
<keyword evidence="4" id="KW-0489">Methyltransferase</keyword>
<feature type="compositionally biased region" description="Pro residues" evidence="2">
    <location>
        <begin position="490"/>
        <end position="504"/>
    </location>
</feature>
<feature type="region of interest" description="Disordered" evidence="2">
    <location>
        <begin position="444"/>
        <end position="510"/>
    </location>
</feature>
<protein>
    <submittedName>
        <fullName evidence="4">FkbM family methyltransferase</fullName>
    </submittedName>
</protein>
<dbReference type="EMBL" id="CP034550">
    <property type="protein sequence ID" value="QFZ16875.1"/>
    <property type="molecule type" value="Genomic_DNA"/>
</dbReference>
<dbReference type="Pfam" id="PF05050">
    <property type="entry name" value="Methyltransf_21"/>
    <property type="match status" value="1"/>
</dbReference>
<keyword evidence="5" id="KW-1185">Reference proteome</keyword>
<dbReference type="KEGG" id="ssyi:EKG83_04780"/>
<dbReference type="InterPro" id="IPR029063">
    <property type="entry name" value="SAM-dependent_MTases_sf"/>
</dbReference>
<reference evidence="5" key="1">
    <citation type="journal article" date="2021" name="Curr. Microbiol.">
        <title>Complete genome of nocamycin-producing strain Saccharothrix syringae NRRL B-16468 reveals the biosynthetic potential for secondary metabolites.</title>
        <authorList>
            <person name="Mo X."/>
            <person name="Yang S."/>
        </authorList>
    </citation>
    <scope>NUCLEOTIDE SEQUENCE [LARGE SCALE GENOMIC DNA]</scope>
    <source>
        <strain evidence="5">ATCC 51364 / DSM 43886 / JCM 6844 / KCTC 9398 / NBRC 14523 / NRRL B-16468 / INA 2240</strain>
    </source>
</reference>
<evidence type="ECO:0000313" key="4">
    <source>
        <dbReference type="EMBL" id="QFZ16875.1"/>
    </source>
</evidence>
<feature type="domain" description="Methyltransferase FkbM" evidence="3">
    <location>
        <begin position="1151"/>
        <end position="1320"/>
    </location>
</feature>
<dbReference type="SUPFAM" id="SSF53756">
    <property type="entry name" value="UDP-Glycosyltransferase/glycogen phosphorylase"/>
    <property type="match status" value="1"/>
</dbReference>
<evidence type="ECO:0000313" key="5">
    <source>
        <dbReference type="Proteomes" id="UP000325787"/>
    </source>
</evidence>
<feature type="compositionally biased region" description="Pro residues" evidence="2">
    <location>
        <begin position="340"/>
        <end position="351"/>
    </location>
</feature>
<keyword evidence="1" id="KW-0175">Coiled coil</keyword>
<accession>A0A5Q0GT81</accession>
<dbReference type="Proteomes" id="UP000325787">
    <property type="component" value="Chromosome"/>
</dbReference>
<evidence type="ECO:0000259" key="3">
    <source>
        <dbReference type="Pfam" id="PF05050"/>
    </source>
</evidence>
<feature type="region of interest" description="Disordered" evidence="2">
    <location>
        <begin position="314"/>
        <end position="431"/>
    </location>
</feature>
<dbReference type="PANTHER" id="PTHR34203">
    <property type="entry name" value="METHYLTRANSFERASE, FKBM FAMILY PROTEIN"/>
    <property type="match status" value="1"/>
</dbReference>
<evidence type="ECO:0000256" key="1">
    <source>
        <dbReference type="SAM" id="Coils"/>
    </source>
</evidence>
<organism evidence="4 5">
    <name type="scientific">Saccharothrix syringae</name>
    <name type="common">Nocardiopsis syringae</name>
    <dbReference type="NCBI Taxonomy" id="103733"/>
    <lineage>
        <taxon>Bacteria</taxon>
        <taxon>Bacillati</taxon>
        <taxon>Actinomycetota</taxon>
        <taxon>Actinomycetes</taxon>
        <taxon>Pseudonocardiales</taxon>
        <taxon>Pseudonocardiaceae</taxon>
        <taxon>Saccharothrix</taxon>
    </lineage>
</organism>
<dbReference type="NCBIfam" id="TIGR01444">
    <property type="entry name" value="fkbM_fam"/>
    <property type="match status" value="1"/>
</dbReference>
<feature type="region of interest" description="Disordered" evidence="2">
    <location>
        <begin position="1350"/>
        <end position="1375"/>
    </location>
</feature>
<feature type="coiled-coil region" evidence="1">
    <location>
        <begin position="1035"/>
        <end position="1062"/>
    </location>
</feature>
<dbReference type="InterPro" id="IPR006342">
    <property type="entry name" value="FkbM_mtfrase"/>
</dbReference>
<dbReference type="Gene3D" id="3.40.50.150">
    <property type="entry name" value="Vaccinia Virus protein VP39"/>
    <property type="match status" value="1"/>
</dbReference>
<dbReference type="PANTHER" id="PTHR34203:SF15">
    <property type="entry name" value="SLL1173 PROTEIN"/>
    <property type="match status" value="1"/>
</dbReference>
<dbReference type="GO" id="GO:0008168">
    <property type="term" value="F:methyltransferase activity"/>
    <property type="evidence" value="ECO:0007669"/>
    <property type="project" value="UniProtKB-KW"/>
</dbReference>